<dbReference type="PANTHER" id="PTHR39594">
    <property type="entry name" value="PROTEIN YCHQ"/>
    <property type="match status" value="1"/>
</dbReference>
<dbReference type="InterPro" id="IPR007360">
    <property type="entry name" value="SirB"/>
</dbReference>
<keyword evidence="1" id="KW-0472">Membrane</keyword>
<feature type="transmembrane region" description="Helical" evidence="1">
    <location>
        <begin position="74"/>
        <end position="93"/>
    </location>
</feature>
<dbReference type="Proteomes" id="UP001431449">
    <property type="component" value="Unassembled WGS sequence"/>
</dbReference>
<dbReference type="EMBL" id="JALNMH010000002">
    <property type="protein sequence ID" value="MCK7592677.1"/>
    <property type="molecule type" value="Genomic_DNA"/>
</dbReference>
<feature type="transmembrane region" description="Helical" evidence="1">
    <location>
        <begin position="45"/>
        <end position="68"/>
    </location>
</feature>
<dbReference type="PIRSF" id="PIRSF005610">
    <property type="entry name" value="SirB"/>
    <property type="match status" value="1"/>
</dbReference>
<keyword evidence="3" id="KW-1185">Reference proteome</keyword>
<name>A0ABT0GF67_9GAMM</name>
<dbReference type="Pfam" id="PF04247">
    <property type="entry name" value="SirB"/>
    <property type="match status" value="1"/>
</dbReference>
<keyword evidence="1" id="KW-0812">Transmembrane</keyword>
<gene>
    <name evidence="2" type="ORF">M0G41_03225</name>
</gene>
<evidence type="ECO:0000313" key="3">
    <source>
        <dbReference type="Proteomes" id="UP001431449"/>
    </source>
</evidence>
<accession>A0ABT0GF67</accession>
<dbReference type="RefSeq" id="WP_248204971.1">
    <property type="nucleotide sequence ID" value="NZ_JALNMH010000002.1"/>
</dbReference>
<reference evidence="2" key="1">
    <citation type="submission" date="2022-04" db="EMBL/GenBank/DDBJ databases">
        <title>Lysobacter sp. CAU 1642 isolated from sea sand.</title>
        <authorList>
            <person name="Kim W."/>
        </authorList>
    </citation>
    <scope>NUCLEOTIDE SEQUENCE</scope>
    <source>
        <strain evidence="2">CAU 1642</strain>
    </source>
</reference>
<evidence type="ECO:0000256" key="1">
    <source>
        <dbReference type="SAM" id="Phobius"/>
    </source>
</evidence>
<feature type="transmembrane region" description="Helical" evidence="1">
    <location>
        <begin position="12"/>
        <end position="33"/>
    </location>
</feature>
<sequence>MIAYYPQIKMLHVACVIASLSLFAFRGTFSVLLEKPWGDHGVLRYASYAVDTGLLTFALMLATMLHLGPIAQPWFGTKLVLLVLYVMLGALALRRARTRAMRFACFFAALLVAAWMYGVARAHHPAGWWVLLG</sequence>
<protein>
    <submittedName>
        <fullName evidence="2">SirB2 family protein</fullName>
    </submittedName>
</protein>
<dbReference type="PANTHER" id="PTHR39594:SF1">
    <property type="entry name" value="PROTEIN YCHQ"/>
    <property type="match status" value="1"/>
</dbReference>
<keyword evidence="1" id="KW-1133">Transmembrane helix</keyword>
<evidence type="ECO:0000313" key="2">
    <source>
        <dbReference type="EMBL" id="MCK7592677.1"/>
    </source>
</evidence>
<feature type="transmembrane region" description="Helical" evidence="1">
    <location>
        <begin position="100"/>
        <end position="120"/>
    </location>
</feature>
<comment type="caution">
    <text evidence="2">The sequence shown here is derived from an EMBL/GenBank/DDBJ whole genome shotgun (WGS) entry which is preliminary data.</text>
</comment>
<organism evidence="2 3">
    <name type="scientific">Pseudomarimonas salicorniae</name>
    <dbReference type="NCBI Taxonomy" id="2933270"/>
    <lineage>
        <taxon>Bacteria</taxon>
        <taxon>Pseudomonadati</taxon>
        <taxon>Pseudomonadota</taxon>
        <taxon>Gammaproteobacteria</taxon>
        <taxon>Lysobacterales</taxon>
        <taxon>Lysobacteraceae</taxon>
        <taxon>Pseudomarimonas</taxon>
    </lineage>
</organism>
<proteinExistence type="predicted"/>